<dbReference type="InterPro" id="IPR011009">
    <property type="entry name" value="Kinase-like_dom_sf"/>
</dbReference>
<dbReference type="InterPro" id="IPR050249">
    <property type="entry name" value="Pseudomonas-type_ThrB"/>
</dbReference>
<dbReference type="PANTHER" id="PTHR21064">
    <property type="entry name" value="AMINOGLYCOSIDE PHOSPHOTRANSFERASE DOMAIN-CONTAINING PROTEIN-RELATED"/>
    <property type="match status" value="1"/>
</dbReference>
<dbReference type="InterPro" id="IPR002575">
    <property type="entry name" value="Aminoglycoside_PTrfase"/>
</dbReference>
<evidence type="ECO:0000313" key="3">
    <source>
        <dbReference type="EMBL" id="MFC5985729.1"/>
    </source>
</evidence>
<dbReference type="Pfam" id="PF01636">
    <property type="entry name" value="APH"/>
    <property type="match status" value="1"/>
</dbReference>
<dbReference type="Gene3D" id="3.30.200.20">
    <property type="entry name" value="Phosphorylase Kinase, domain 1"/>
    <property type="match status" value="1"/>
</dbReference>
<gene>
    <name evidence="3" type="ORF">ACFPXP_04715</name>
</gene>
<dbReference type="Proteomes" id="UP001596250">
    <property type="component" value="Unassembled WGS sequence"/>
</dbReference>
<organism evidence="3 4">
    <name type="scientific">Marinicrinis lubricantis</name>
    <dbReference type="NCBI Taxonomy" id="2086470"/>
    <lineage>
        <taxon>Bacteria</taxon>
        <taxon>Bacillati</taxon>
        <taxon>Bacillota</taxon>
        <taxon>Bacilli</taxon>
        <taxon>Bacillales</taxon>
        <taxon>Paenibacillaceae</taxon>
    </lineage>
</organism>
<feature type="domain" description="Aminoglycoside phosphotransferase" evidence="2">
    <location>
        <begin position="31"/>
        <end position="258"/>
    </location>
</feature>
<dbReference type="SUPFAM" id="SSF56112">
    <property type="entry name" value="Protein kinase-like (PK-like)"/>
    <property type="match status" value="1"/>
</dbReference>
<reference evidence="4" key="1">
    <citation type="journal article" date="2019" name="Int. J. Syst. Evol. Microbiol.">
        <title>The Global Catalogue of Microorganisms (GCM) 10K type strain sequencing project: providing services to taxonomists for standard genome sequencing and annotation.</title>
        <authorList>
            <consortium name="The Broad Institute Genomics Platform"/>
            <consortium name="The Broad Institute Genome Sequencing Center for Infectious Disease"/>
            <person name="Wu L."/>
            <person name="Ma J."/>
        </authorList>
    </citation>
    <scope>NUCLEOTIDE SEQUENCE [LARGE SCALE GENOMIC DNA]</scope>
    <source>
        <strain evidence="4">CCM 8749</strain>
    </source>
</reference>
<comment type="similarity">
    <text evidence="1">Belongs to the pseudomonas-type ThrB family.</text>
</comment>
<name>A0ABW1IKY5_9BACL</name>
<comment type="caution">
    <text evidence="3">The sequence shown here is derived from an EMBL/GenBank/DDBJ whole genome shotgun (WGS) entry which is preliminary data.</text>
</comment>
<sequence>MKALDHNMLARYVCRYFHLGEWRETKGSVGGSFNRNLKIQSSQNHYIVRILNKTNTAEHLKYVQRILLTLSQQGVPAIVPETAPSGEPFVYYQGELVQVTPYCSAETFLCKQNQVYSSGSMLRSFHQALVDEEPGPMPGWSFFRPESYYEDAIRRLQSLFTISDSELSAIERYLERIWRSWNDSAPDLPETILHGDWHFWNQLYEGRMVRYILDFDFVQHGKRILDVAYTMWVIYMLLPEHSASFDHAFLKGYGPLTDAEADMLPTAIAIIALFFLCQAAHAANPQAKWKSQYVKQEPLVRWLMAEGGRKITQMAKNIARRTSRISS</sequence>
<proteinExistence type="inferred from homology"/>
<evidence type="ECO:0000313" key="4">
    <source>
        <dbReference type="Proteomes" id="UP001596250"/>
    </source>
</evidence>
<dbReference type="PANTHER" id="PTHR21064:SF6">
    <property type="entry name" value="AMINOGLYCOSIDE PHOSPHOTRANSFERASE DOMAIN-CONTAINING PROTEIN"/>
    <property type="match status" value="1"/>
</dbReference>
<protein>
    <submittedName>
        <fullName evidence="3">Phosphotransferase</fullName>
    </submittedName>
</protein>
<dbReference type="EMBL" id="JBHSQV010000031">
    <property type="protein sequence ID" value="MFC5985729.1"/>
    <property type="molecule type" value="Genomic_DNA"/>
</dbReference>
<keyword evidence="4" id="KW-1185">Reference proteome</keyword>
<accession>A0ABW1IKY5</accession>
<dbReference type="Gene3D" id="3.90.1200.10">
    <property type="match status" value="1"/>
</dbReference>
<dbReference type="RefSeq" id="WP_379892862.1">
    <property type="nucleotide sequence ID" value="NZ_CBCSCT010000023.1"/>
</dbReference>
<evidence type="ECO:0000259" key="2">
    <source>
        <dbReference type="Pfam" id="PF01636"/>
    </source>
</evidence>
<evidence type="ECO:0000256" key="1">
    <source>
        <dbReference type="ARBA" id="ARBA00038240"/>
    </source>
</evidence>